<proteinExistence type="predicted"/>
<feature type="non-terminal residue" evidence="3">
    <location>
        <position position="1"/>
    </location>
</feature>
<keyword evidence="1" id="KW-0863">Zinc-finger</keyword>
<dbReference type="Gene3D" id="4.10.60.10">
    <property type="entry name" value="Zinc finger, CCHC-type"/>
    <property type="match status" value="1"/>
</dbReference>
<keyword evidence="1" id="KW-0479">Metal-binding</keyword>
<name>E2C516_HARSA</name>
<evidence type="ECO:0000256" key="1">
    <source>
        <dbReference type="PROSITE-ProRule" id="PRU00047"/>
    </source>
</evidence>
<keyword evidence="4" id="KW-1185">Reference proteome</keyword>
<evidence type="ECO:0000259" key="2">
    <source>
        <dbReference type="PROSITE" id="PS50158"/>
    </source>
</evidence>
<feature type="non-terminal residue" evidence="3">
    <location>
        <position position="167"/>
    </location>
</feature>
<dbReference type="InterPro" id="IPR036875">
    <property type="entry name" value="Znf_CCHC_sf"/>
</dbReference>
<dbReference type="GO" id="GO:0003676">
    <property type="term" value="F:nucleic acid binding"/>
    <property type="evidence" value="ECO:0007669"/>
    <property type="project" value="InterPro"/>
</dbReference>
<dbReference type="InParanoid" id="E2C516"/>
<dbReference type="PROSITE" id="PS50158">
    <property type="entry name" value="ZF_CCHC"/>
    <property type="match status" value="1"/>
</dbReference>
<keyword evidence="1" id="KW-0862">Zinc</keyword>
<dbReference type="Proteomes" id="UP000008237">
    <property type="component" value="Unassembled WGS sequence"/>
</dbReference>
<accession>E2C516</accession>
<dbReference type="OrthoDB" id="7615112at2759"/>
<dbReference type="GO" id="GO:0008270">
    <property type="term" value="F:zinc ion binding"/>
    <property type="evidence" value="ECO:0007669"/>
    <property type="project" value="UniProtKB-KW"/>
</dbReference>
<dbReference type="AlphaFoldDB" id="E2C516"/>
<reference evidence="3 4" key="1">
    <citation type="journal article" date="2010" name="Science">
        <title>Genomic comparison of the ants Camponotus floridanus and Harpegnathos saltator.</title>
        <authorList>
            <person name="Bonasio R."/>
            <person name="Zhang G."/>
            <person name="Ye C."/>
            <person name="Mutti N.S."/>
            <person name="Fang X."/>
            <person name="Qin N."/>
            <person name="Donahue G."/>
            <person name="Yang P."/>
            <person name="Li Q."/>
            <person name="Li C."/>
            <person name="Zhang P."/>
            <person name="Huang Z."/>
            <person name="Berger S.L."/>
            <person name="Reinberg D."/>
            <person name="Wang J."/>
            <person name="Liebig J."/>
        </authorList>
    </citation>
    <scope>NUCLEOTIDE SEQUENCE [LARGE SCALE GENOMIC DNA]</scope>
    <source>
        <strain evidence="3 4">R22 G/1</strain>
    </source>
</reference>
<protein>
    <recommendedName>
        <fullName evidence="2">CCHC-type domain-containing protein</fullName>
    </recommendedName>
</protein>
<dbReference type="EMBL" id="GL452716">
    <property type="protein sequence ID" value="EFN76964.1"/>
    <property type="molecule type" value="Genomic_DNA"/>
</dbReference>
<feature type="domain" description="CCHC-type" evidence="2">
    <location>
        <begin position="154"/>
        <end position="167"/>
    </location>
</feature>
<dbReference type="SUPFAM" id="SSF57756">
    <property type="entry name" value="Retrovirus zinc finger-like domains"/>
    <property type="match status" value="1"/>
</dbReference>
<evidence type="ECO:0000313" key="4">
    <source>
        <dbReference type="Proteomes" id="UP000008237"/>
    </source>
</evidence>
<dbReference type="OMA" id="YVRERCT"/>
<gene>
    <name evidence="3" type="ORF">EAI_10347</name>
</gene>
<sequence length="167" mass="17629">VRRALSGALLIEVPGLSVGASADRLADELRKLAAEMGPGFRVQRPVKVAPLRLAGLATTRAEEVTAAIARAGGCSPGEIYPGEMSITQRRTGAMVVRCPLAVAAKVAAAERVRVGWTRAGVTALPTRAVLCFRCLLPEYVRERCTSAIGRSDLCYRCGTPGHRAKGC</sequence>
<organism evidence="4">
    <name type="scientific">Harpegnathos saltator</name>
    <name type="common">Jerdon's jumping ant</name>
    <dbReference type="NCBI Taxonomy" id="610380"/>
    <lineage>
        <taxon>Eukaryota</taxon>
        <taxon>Metazoa</taxon>
        <taxon>Ecdysozoa</taxon>
        <taxon>Arthropoda</taxon>
        <taxon>Hexapoda</taxon>
        <taxon>Insecta</taxon>
        <taxon>Pterygota</taxon>
        <taxon>Neoptera</taxon>
        <taxon>Endopterygota</taxon>
        <taxon>Hymenoptera</taxon>
        <taxon>Apocrita</taxon>
        <taxon>Aculeata</taxon>
        <taxon>Formicoidea</taxon>
        <taxon>Formicidae</taxon>
        <taxon>Ponerinae</taxon>
        <taxon>Ponerini</taxon>
        <taxon>Harpegnathos</taxon>
    </lineage>
</organism>
<evidence type="ECO:0000313" key="3">
    <source>
        <dbReference type="EMBL" id="EFN76964.1"/>
    </source>
</evidence>
<dbReference type="InterPro" id="IPR001878">
    <property type="entry name" value="Znf_CCHC"/>
</dbReference>